<name>A0ABT4RBS6_9ACTN</name>
<dbReference type="NCBIfam" id="TIGR02669">
    <property type="entry name" value="SpoIID_LytB"/>
    <property type="match status" value="1"/>
</dbReference>
<accession>A0ABT4RBS6</accession>
<organism evidence="3 4">
    <name type="scientific">Solirubrobacter deserti</name>
    <dbReference type="NCBI Taxonomy" id="2282478"/>
    <lineage>
        <taxon>Bacteria</taxon>
        <taxon>Bacillati</taxon>
        <taxon>Actinomycetota</taxon>
        <taxon>Thermoleophilia</taxon>
        <taxon>Solirubrobacterales</taxon>
        <taxon>Solirubrobacteraceae</taxon>
        <taxon>Solirubrobacter</taxon>
    </lineage>
</organism>
<dbReference type="Pfam" id="PF08486">
    <property type="entry name" value="SpoIID"/>
    <property type="match status" value="1"/>
</dbReference>
<evidence type="ECO:0000256" key="1">
    <source>
        <dbReference type="SAM" id="SignalP"/>
    </source>
</evidence>
<evidence type="ECO:0000313" key="3">
    <source>
        <dbReference type="EMBL" id="MDA0135990.1"/>
    </source>
</evidence>
<dbReference type="InterPro" id="IPR051922">
    <property type="entry name" value="Bact_Sporulation_Assoc"/>
</dbReference>
<dbReference type="RefSeq" id="WP_202954722.1">
    <property type="nucleotide sequence ID" value="NZ_JAPCID010000001.1"/>
</dbReference>
<dbReference type="Proteomes" id="UP001147700">
    <property type="component" value="Unassembled WGS sequence"/>
</dbReference>
<feature type="chain" id="PRO_5045996982" evidence="1">
    <location>
        <begin position="22"/>
        <end position="455"/>
    </location>
</feature>
<dbReference type="PANTHER" id="PTHR30032">
    <property type="entry name" value="N-ACETYLMURAMOYL-L-ALANINE AMIDASE-RELATED"/>
    <property type="match status" value="1"/>
</dbReference>
<evidence type="ECO:0000313" key="4">
    <source>
        <dbReference type="Proteomes" id="UP001147700"/>
    </source>
</evidence>
<feature type="signal peptide" evidence="1">
    <location>
        <begin position="1"/>
        <end position="21"/>
    </location>
</feature>
<keyword evidence="1" id="KW-0732">Signal</keyword>
<protein>
    <submittedName>
        <fullName evidence="3">SpoIID/LytB domain-containing protein</fullName>
    </submittedName>
</protein>
<evidence type="ECO:0000259" key="2">
    <source>
        <dbReference type="Pfam" id="PF08486"/>
    </source>
</evidence>
<reference evidence="3" key="1">
    <citation type="submission" date="2022-10" db="EMBL/GenBank/DDBJ databases">
        <title>The WGS of Solirubrobacter sp. CPCC 204708.</title>
        <authorList>
            <person name="Jiang Z."/>
        </authorList>
    </citation>
    <scope>NUCLEOTIDE SEQUENCE</scope>
    <source>
        <strain evidence="3">CPCC 204708</strain>
    </source>
</reference>
<gene>
    <name evidence="3" type="ORF">OJ962_00660</name>
</gene>
<dbReference type="EMBL" id="JAPCID010000001">
    <property type="protein sequence ID" value="MDA0135990.1"/>
    <property type="molecule type" value="Genomic_DNA"/>
</dbReference>
<sequence>MPRFLLATLAASLVLSAPAAAQTTFTIKGAGFGHGVGMSQYGALGYAQNGWDAARILGHYYTGTSLGTTDPTQKVRVLLVPSTSSARISGARQAGSRRLDPTKTYVVRRRGLSQVELLSGGRRFATFTAPLQIAGEGGVTTLGGHGSYRGVMEFKPGNFSGMTVTNVVALDDYLQGVVPAESPASWPAEALRAQAIAARTYAITTAKSEDFDHYADTRSQVYKGVGIEQPSTNAAVADTRGQIVTYQGQPVVTYFFSTSGGRTESVENTSLGNEPKPWLKSVEDEFDNVSPRHRWTTRPSMASAKKKLGGLVKGSFKGIRVTKRGESPRIVSAEVVGSRGVSVTDGATLRARLGLFDSWAYFTSISGSEDEPTEDEAGGTAAPPGFGAFIRPIGVLRGSVISESRNVKVQALRDGRWVTVGSTKVRRGKYRWAAVTPGTYRAVVDGANGPAVNIR</sequence>
<dbReference type="PANTHER" id="PTHR30032:SF4">
    <property type="entry name" value="AMIDASE ENHANCER"/>
    <property type="match status" value="1"/>
</dbReference>
<proteinExistence type="predicted"/>
<dbReference type="InterPro" id="IPR013693">
    <property type="entry name" value="SpoIID/LytB_N"/>
</dbReference>
<keyword evidence="4" id="KW-1185">Reference proteome</keyword>
<comment type="caution">
    <text evidence="3">The sequence shown here is derived from an EMBL/GenBank/DDBJ whole genome shotgun (WGS) entry which is preliminary data.</text>
</comment>
<dbReference type="InterPro" id="IPR013486">
    <property type="entry name" value="SpoIID/LytB"/>
</dbReference>
<feature type="domain" description="Sporulation stage II protein D amidase enhancer LytB N-terminal" evidence="2">
    <location>
        <begin position="160"/>
        <end position="246"/>
    </location>
</feature>